<dbReference type="InterPro" id="IPR036390">
    <property type="entry name" value="WH_DNA-bd_sf"/>
</dbReference>
<keyword evidence="5 7" id="KW-0804">Transcription</keyword>
<dbReference type="Gene3D" id="1.10.10.10">
    <property type="entry name" value="Winged helix-like DNA-binding domain superfamily/Winged helix DNA-binding domain"/>
    <property type="match status" value="1"/>
</dbReference>
<evidence type="ECO:0000259" key="8">
    <source>
        <dbReference type="PROSITE" id="PS51344"/>
    </source>
</evidence>
<dbReference type="SUPFAM" id="SSF46785">
    <property type="entry name" value="Winged helix' DNA-binding domain"/>
    <property type="match status" value="1"/>
</dbReference>
<organism evidence="9 10">
    <name type="scientific">Sphagnurus paluster</name>
    <dbReference type="NCBI Taxonomy" id="117069"/>
    <lineage>
        <taxon>Eukaryota</taxon>
        <taxon>Fungi</taxon>
        <taxon>Dikarya</taxon>
        <taxon>Basidiomycota</taxon>
        <taxon>Agaricomycotina</taxon>
        <taxon>Agaricomycetes</taxon>
        <taxon>Agaricomycetidae</taxon>
        <taxon>Agaricales</taxon>
        <taxon>Tricholomatineae</taxon>
        <taxon>Lyophyllaceae</taxon>
        <taxon>Sphagnurus</taxon>
    </lineage>
</organism>
<dbReference type="PANTHER" id="PTHR12949:SF0">
    <property type="entry name" value="DNA-DIRECTED RNA POLYMERASE III SUBUNIT RPC3"/>
    <property type="match status" value="1"/>
</dbReference>
<dbReference type="GO" id="GO:0005666">
    <property type="term" value="C:RNA polymerase III complex"/>
    <property type="evidence" value="ECO:0007669"/>
    <property type="project" value="UniProtKB-UniRule"/>
</dbReference>
<reference evidence="9" key="1">
    <citation type="submission" date="2021-02" db="EMBL/GenBank/DDBJ databases">
        <authorList>
            <person name="Nieuwenhuis M."/>
            <person name="Van De Peppel L.J.J."/>
        </authorList>
    </citation>
    <scope>NUCLEOTIDE SEQUENCE</scope>
    <source>
        <strain evidence="9">D49</strain>
    </source>
</reference>
<evidence type="ECO:0000256" key="5">
    <source>
        <dbReference type="ARBA" id="ARBA00023163"/>
    </source>
</evidence>
<dbReference type="InterPro" id="IPR017919">
    <property type="entry name" value="TFIIE/TFIIEa_HTH"/>
</dbReference>
<protein>
    <recommendedName>
        <fullName evidence="3 7">DNA-directed RNA polymerase III subunit RPC3</fullName>
        <shortName evidence="7">RNA polymerase III subunit C3</shortName>
    </recommendedName>
</protein>
<keyword evidence="6 7" id="KW-0539">Nucleus</keyword>
<dbReference type="OrthoDB" id="272392at2759"/>
<proteinExistence type="inferred from homology"/>
<reference evidence="9" key="2">
    <citation type="submission" date="2021-10" db="EMBL/GenBank/DDBJ databases">
        <title>Phylogenomics reveals ancestral predisposition of the termite-cultivated fungus Termitomyces towards a domesticated lifestyle.</title>
        <authorList>
            <person name="Auxier B."/>
            <person name="Grum-Grzhimaylo A."/>
            <person name="Cardenas M.E."/>
            <person name="Lodge J.D."/>
            <person name="Laessoe T."/>
            <person name="Pedersen O."/>
            <person name="Smith M.E."/>
            <person name="Kuyper T.W."/>
            <person name="Franco-Molano E.A."/>
            <person name="Baroni T.J."/>
            <person name="Aanen D.K."/>
        </authorList>
    </citation>
    <scope>NUCLEOTIDE SEQUENCE</scope>
    <source>
        <strain evidence="9">D49</strain>
    </source>
</reference>
<dbReference type="Gene3D" id="6.10.140.1450">
    <property type="match status" value="1"/>
</dbReference>
<evidence type="ECO:0000256" key="6">
    <source>
        <dbReference type="ARBA" id="ARBA00023242"/>
    </source>
</evidence>
<comment type="similarity">
    <text evidence="7">Belongs to the RNA polymerase beta chain family.</text>
</comment>
<dbReference type="InterPro" id="IPR055207">
    <property type="entry name" value="POLR3C_WHD"/>
</dbReference>
<sequence length="250" mass="28152">MSVASIILQLSEDDDLSSGLVFSSKKVSTSACIKDYLGMISSADNPTPAGRVASFVSFSSSKVQVEFEIIGRRLRRRVLESVTRERHGIGGVRILRLLLDTGKMDEKQISKIVMMAPKDVRPLLAALTADSLISTQEVPKSADRNPTRTFYLWYVDPRKAYSVILGNLYKTLYNIGMRRHAEDGTSEVKAVLEKRERSDVSQDENLLSRLERDILKEWEEKKGKLTVLEMRVEETVFILKDLGILGINDD</sequence>
<dbReference type="PROSITE" id="PS51344">
    <property type="entry name" value="HTH_TFE_IIE"/>
    <property type="match status" value="1"/>
</dbReference>
<evidence type="ECO:0000256" key="3">
    <source>
        <dbReference type="ARBA" id="ARBA00016689"/>
    </source>
</evidence>
<evidence type="ECO:0000313" key="10">
    <source>
        <dbReference type="Proteomes" id="UP000717328"/>
    </source>
</evidence>
<evidence type="ECO:0000313" key="9">
    <source>
        <dbReference type="EMBL" id="KAG5651277.1"/>
    </source>
</evidence>
<evidence type="ECO:0000256" key="2">
    <source>
        <dbReference type="ARBA" id="ARBA00011206"/>
    </source>
</evidence>
<name>A0A9P7GQI1_9AGAR</name>
<keyword evidence="10" id="KW-1185">Reference proteome</keyword>
<evidence type="ECO:0000256" key="4">
    <source>
        <dbReference type="ARBA" id="ARBA00022478"/>
    </source>
</evidence>
<comment type="subcellular location">
    <subcellularLocation>
        <location evidence="1 7">Nucleus</location>
    </subcellularLocation>
</comment>
<dbReference type="EMBL" id="JABCKI010000267">
    <property type="protein sequence ID" value="KAG5651277.1"/>
    <property type="molecule type" value="Genomic_DNA"/>
</dbReference>
<comment type="function">
    <text evidence="7">DNA-dependent RNA polymerase catalyzes the transcription of DNA into RNA using the four ribonucleoside triphosphates as substrates. Specific core component of RNA polymerase III which synthesizes small RNAs, such as 5S rRNA and tRNAs.</text>
</comment>
<gene>
    <name evidence="9" type="ORF">H0H81_009220</name>
</gene>
<dbReference type="Pfam" id="PF22536">
    <property type="entry name" value="WHD_POLR3C"/>
    <property type="match status" value="1"/>
</dbReference>
<comment type="caution">
    <text evidence="9">The sequence shown here is derived from an EMBL/GenBank/DDBJ whole genome shotgun (WGS) entry which is preliminary data.</text>
</comment>
<dbReference type="InterPro" id="IPR039748">
    <property type="entry name" value="RPC3"/>
</dbReference>
<evidence type="ECO:0000256" key="1">
    <source>
        <dbReference type="ARBA" id="ARBA00004123"/>
    </source>
</evidence>
<dbReference type="Proteomes" id="UP000717328">
    <property type="component" value="Unassembled WGS sequence"/>
</dbReference>
<evidence type="ECO:0000256" key="7">
    <source>
        <dbReference type="RuleBase" id="RU367076"/>
    </source>
</evidence>
<dbReference type="GO" id="GO:0003697">
    <property type="term" value="F:single-stranded DNA binding"/>
    <property type="evidence" value="ECO:0007669"/>
    <property type="project" value="UniProtKB-UniRule"/>
</dbReference>
<keyword evidence="4 7" id="KW-0240">DNA-directed RNA polymerase</keyword>
<feature type="domain" description="HTH TFE/IIEalpha-type" evidence="8">
    <location>
        <begin position="75"/>
        <end position="161"/>
    </location>
</feature>
<dbReference type="PANTHER" id="PTHR12949">
    <property type="entry name" value="RNA POLYMERASE III DNA DIRECTED -RELATED"/>
    <property type="match status" value="1"/>
</dbReference>
<comment type="subunit">
    <text evidence="2 7">Component of the RNA polymerase III (Pol III) complex consisting of 17 subunits.</text>
</comment>
<dbReference type="InterPro" id="IPR036388">
    <property type="entry name" value="WH-like_DNA-bd_sf"/>
</dbReference>
<accession>A0A9P7GQI1</accession>
<dbReference type="AlphaFoldDB" id="A0A9P7GQI1"/>